<accession>A0ABY8TVF4</accession>
<evidence type="ECO:0000256" key="1">
    <source>
        <dbReference type="SAM" id="MobiDB-lite"/>
    </source>
</evidence>
<dbReference type="EMBL" id="CP126211">
    <property type="protein sequence ID" value="WIA13106.1"/>
    <property type="molecule type" value="Genomic_DNA"/>
</dbReference>
<evidence type="ECO:0000313" key="3">
    <source>
        <dbReference type="Proteomes" id="UP001244341"/>
    </source>
</evidence>
<reference evidence="2 3" key="1">
    <citation type="submission" date="2023-05" db="EMBL/GenBank/DDBJ databases">
        <title>A 100% complete, gapless, phased diploid assembly of the Scenedesmus obliquus UTEX 3031 genome.</title>
        <authorList>
            <person name="Biondi T.C."/>
            <person name="Hanschen E.R."/>
            <person name="Kwon T."/>
            <person name="Eng W."/>
            <person name="Kruse C.P.S."/>
            <person name="Koehler S.I."/>
            <person name="Kunde Y."/>
            <person name="Gleasner C.D."/>
            <person name="You Mak K.T."/>
            <person name="Polle J."/>
            <person name="Hovde B.T."/>
            <person name="Starkenburg S.R."/>
        </authorList>
    </citation>
    <scope>NUCLEOTIDE SEQUENCE [LARGE SCALE GENOMIC DNA]</scope>
    <source>
        <strain evidence="2 3">DOE0152z</strain>
    </source>
</reference>
<gene>
    <name evidence="2" type="ORF">OEZ85_006705</name>
</gene>
<protein>
    <submittedName>
        <fullName evidence="2">Uncharacterized protein</fullName>
    </submittedName>
</protein>
<dbReference type="Proteomes" id="UP001244341">
    <property type="component" value="Chromosome 4b"/>
</dbReference>
<evidence type="ECO:0000313" key="2">
    <source>
        <dbReference type="EMBL" id="WIA13106.1"/>
    </source>
</evidence>
<proteinExistence type="predicted"/>
<sequence length="134" mass="14409">MLRTTLLAGFADNARPEPCKHPFASRSCRLLQVTPSTLLQPVMRPKAAVALLFLALLLVEYATSATAKEEVIAPMGRGLLQGGGVNRKVGKTFRPAAKPKSKDKPSRRCAHGGCGGSRKLFTLVEHVISMQKGE</sequence>
<name>A0ABY8TVF4_TETOB</name>
<organism evidence="2 3">
    <name type="scientific">Tetradesmus obliquus</name>
    <name type="common">Green alga</name>
    <name type="synonym">Acutodesmus obliquus</name>
    <dbReference type="NCBI Taxonomy" id="3088"/>
    <lineage>
        <taxon>Eukaryota</taxon>
        <taxon>Viridiplantae</taxon>
        <taxon>Chlorophyta</taxon>
        <taxon>core chlorophytes</taxon>
        <taxon>Chlorophyceae</taxon>
        <taxon>CS clade</taxon>
        <taxon>Sphaeropleales</taxon>
        <taxon>Scenedesmaceae</taxon>
        <taxon>Tetradesmus</taxon>
    </lineage>
</organism>
<keyword evidence="3" id="KW-1185">Reference proteome</keyword>
<feature type="region of interest" description="Disordered" evidence="1">
    <location>
        <begin position="84"/>
        <end position="112"/>
    </location>
</feature>